<name>A0ABS6U972_9PSEU</name>
<proteinExistence type="predicted"/>
<evidence type="ECO:0000313" key="2">
    <source>
        <dbReference type="EMBL" id="MBW0128787.1"/>
    </source>
</evidence>
<feature type="signal peptide" evidence="1">
    <location>
        <begin position="1"/>
        <end position="19"/>
    </location>
</feature>
<feature type="chain" id="PRO_5046977151" evidence="1">
    <location>
        <begin position="20"/>
        <end position="331"/>
    </location>
</feature>
<dbReference type="EMBL" id="JADQDF010000001">
    <property type="protein sequence ID" value="MBW0128787.1"/>
    <property type="molecule type" value="Genomic_DNA"/>
</dbReference>
<dbReference type="Proteomes" id="UP000694300">
    <property type="component" value="Unassembled WGS sequence"/>
</dbReference>
<dbReference type="SMART" id="SM00710">
    <property type="entry name" value="PbH1"/>
    <property type="match status" value="6"/>
</dbReference>
<gene>
    <name evidence="2" type="ORF">I4I82_14025</name>
</gene>
<protein>
    <submittedName>
        <fullName evidence="2">Right-handed parallel beta-helix repeat-containing protein</fullName>
    </submittedName>
</protein>
<reference evidence="2 3" key="1">
    <citation type="submission" date="2020-11" db="EMBL/GenBank/DDBJ databases">
        <title>Pseudonocardia abyssalis sp. nov. and Pseudonocardia oceani sp. nov., description and phylogenomic analysis of two novel actinomycetes isolated from the deep Southern Ocean.</title>
        <authorList>
            <person name="Parra J."/>
        </authorList>
    </citation>
    <scope>NUCLEOTIDE SEQUENCE [LARGE SCALE GENOMIC DNA]</scope>
    <source>
        <strain evidence="3">KRD185</strain>
    </source>
</reference>
<keyword evidence="1" id="KW-0732">Signal</keyword>
<dbReference type="RefSeq" id="WP_218590878.1">
    <property type="nucleotide sequence ID" value="NZ_JADQDF010000001.1"/>
</dbReference>
<keyword evidence="3" id="KW-1185">Reference proteome</keyword>
<organism evidence="2 3">
    <name type="scientific">Pseudonocardia oceani</name>
    <dbReference type="NCBI Taxonomy" id="2792013"/>
    <lineage>
        <taxon>Bacteria</taxon>
        <taxon>Bacillati</taxon>
        <taxon>Actinomycetota</taxon>
        <taxon>Actinomycetes</taxon>
        <taxon>Pseudonocardiales</taxon>
        <taxon>Pseudonocardiaceae</taxon>
        <taxon>Pseudonocardia</taxon>
    </lineage>
</organism>
<dbReference type="PROSITE" id="PS51257">
    <property type="entry name" value="PROKAR_LIPOPROTEIN"/>
    <property type="match status" value="1"/>
</dbReference>
<sequence>MRGRAAVAVLALAVLAACGAPVPTPAPAPAPQPATAPTAGCAGVPVADADQLTEALAGAAPGAVIALAPGTYRGSFVARTPGTAEAPITLCGPSDAVLDGGPVDGGYTLHLDGVAHWQVRGFTVRGGQKGVMLDAAQRVLLEGLVVEGTGDEAVHLRRASSDNVVRGLTIRDTGLRRAEFGEGVYVGSAESNWCELTGCGPDRSDRNTVEGNTVSATTAESVDVKEGTTGGLVRGNRFDGAGMTAADAWVNVKGNAWTITGNTGIDSPEHGFRVIEVLDGWGLDNVFTGNSSTVNADGYAIDVTRNDERNRVSCDNTAVGAGMGLARNGCT</sequence>
<evidence type="ECO:0000313" key="3">
    <source>
        <dbReference type="Proteomes" id="UP000694300"/>
    </source>
</evidence>
<evidence type="ECO:0000256" key="1">
    <source>
        <dbReference type="SAM" id="SignalP"/>
    </source>
</evidence>
<accession>A0ABS6U972</accession>
<comment type="caution">
    <text evidence="2">The sequence shown here is derived from an EMBL/GenBank/DDBJ whole genome shotgun (WGS) entry which is preliminary data.</text>
</comment>
<dbReference type="InterPro" id="IPR006626">
    <property type="entry name" value="PbH1"/>
</dbReference>